<name>A0ABT2N0W4_9CYAN</name>
<evidence type="ECO:0000313" key="2">
    <source>
        <dbReference type="Proteomes" id="UP001525961"/>
    </source>
</evidence>
<keyword evidence="2" id="KW-1185">Reference proteome</keyword>
<dbReference type="RefSeq" id="WP_261234108.1">
    <property type="nucleotide sequence ID" value="NZ_JAMXFA010000001.1"/>
</dbReference>
<proteinExistence type="predicted"/>
<sequence>MPPNLEKRDSLSEALDSFWRSLARLGNGKQRLELLPNRVGQHLESLRI</sequence>
<comment type="caution">
    <text evidence="1">The sequence shown here is derived from an EMBL/GenBank/DDBJ whole genome shotgun (WGS) entry which is preliminary data.</text>
</comment>
<gene>
    <name evidence="1" type="ORF">NG792_00675</name>
</gene>
<accession>A0ABT2N0W4</accession>
<evidence type="ECO:0000313" key="1">
    <source>
        <dbReference type="EMBL" id="MCT7976232.1"/>
    </source>
</evidence>
<protein>
    <submittedName>
        <fullName evidence="1">Uncharacterized protein</fullName>
    </submittedName>
</protein>
<organism evidence="1 2">
    <name type="scientific">Laspinema olomoucense D3b</name>
    <dbReference type="NCBI Taxonomy" id="2953688"/>
    <lineage>
        <taxon>Bacteria</taxon>
        <taxon>Bacillati</taxon>
        <taxon>Cyanobacteriota</taxon>
        <taxon>Cyanophyceae</taxon>
        <taxon>Oscillatoriophycideae</taxon>
        <taxon>Oscillatoriales</taxon>
        <taxon>Laspinemataceae</taxon>
        <taxon>Laspinema</taxon>
        <taxon>Laspinema olomoucense</taxon>
    </lineage>
</organism>
<dbReference type="Proteomes" id="UP001525961">
    <property type="component" value="Unassembled WGS sequence"/>
</dbReference>
<dbReference type="EMBL" id="JAMXFA010000001">
    <property type="protein sequence ID" value="MCT7976232.1"/>
    <property type="molecule type" value="Genomic_DNA"/>
</dbReference>
<reference evidence="1 2" key="1">
    <citation type="journal article" date="2022" name="Front. Microbiol.">
        <title>High genomic differentiation and limited gene flow indicate recent cryptic speciation within the genus Laspinema (cyanobacteria).</title>
        <authorList>
            <person name="Stanojkovic A."/>
            <person name="Skoupy S."/>
            <person name="Skaloud P."/>
            <person name="Dvorak P."/>
        </authorList>
    </citation>
    <scope>NUCLEOTIDE SEQUENCE [LARGE SCALE GENOMIC DNA]</scope>
    <source>
        <strain evidence="1 2">D3b</strain>
    </source>
</reference>